<evidence type="ECO:0000256" key="14">
    <source>
        <dbReference type="ARBA" id="ARBA00049255"/>
    </source>
</evidence>
<accession>A0ABD0Y2Q7</accession>
<keyword evidence="9" id="KW-0809">Transit peptide</keyword>
<keyword evidence="7" id="KW-0067">ATP-binding</keyword>
<dbReference type="Gene3D" id="3.30.70.380">
    <property type="entry name" value="Ferrodoxin-fold anticodon-binding domain"/>
    <property type="match status" value="1"/>
</dbReference>
<keyword evidence="10" id="KW-0007">Acetylation</keyword>
<keyword evidence="20" id="KW-1185">Reference proteome</keyword>
<sequence>DNVTNVTPRILSHVGRDLHNLEREHPLGLLKSRMARYFHSTTPRKIGSPAFSVHDRLHPVVTVEQNFDSLLVPDDHVSRSPSDCYYINRGHLLRAHMTAHQADLISSGLDNFVIFGDVYRRDEIDSTHYPVFHQADAVSLSDAHQLSRLAGNEVRIFETRGEDGADKQGCHTRDATLLVEHRLKTTLVKLVQTLFGDGVRHRWVDAYFPFTHPSWELEIETEKGQWLEVLGCGVIRHQILNRAGASDRIGWAFGAGLERLAMHLYGIPDIRLFWSTDTGFLSQFRTDDPDKPIVYKPVSVYPQCINDMSFWLAKEGHYEANDFYELAREVGGDLVEQVKPIDEFVHPKTGRKSVCYRIVYRHLERNLTQREVNVVHKRIGDAAVEQLGVVIR</sequence>
<proteinExistence type="inferred from homology"/>
<dbReference type="InterPro" id="IPR006195">
    <property type="entry name" value="aa-tRNA-synth_II"/>
</dbReference>
<evidence type="ECO:0000259" key="17">
    <source>
        <dbReference type="PROSITE" id="PS50862"/>
    </source>
</evidence>
<keyword evidence="11" id="KW-0496">Mitochondrion</keyword>
<comment type="similarity">
    <text evidence="2">Belongs to the class-II aminoacyl-tRNA synthetase family.</text>
</comment>
<evidence type="ECO:0000256" key="10">
    <source>
        <dbReference type="ARBA" id="ARBA00022990"/>
    </source>
</evidence>
<dbReference type="SUPFAM" id="SSF54991">
    <property type="entry name" value="Anticodon-binding domain of PheRS"/>
    <property type="match status" value="1"/>
</dbReference>
<feature type="domain" description="FDX-ACB" evidence="18">
    <location>
        <begin position="299"/>
        <end position="392"/>
    </location>
</feature>
<dbReference type="GO" id="GO:0004826">
    <property type="term" value="F:phenylalanine-tRNA ligase activity"/>
    <property type="evidence" value="ECO:0007669"/>
    <property type="project" value="UniProtKB-EC"/>
</dbReference>
<keyword evidence="6" id="KW-0547">Nucleotide-binding</keyword>
<evidence type="ECO:0000256" key="8">
    <source>
        <dbReference type="ARBA" id="ARBA00022917"/>
    </source>
</evidence>
<dbReference type="PROSITE" id="PS50862">
    <property type="entry name" value="AA_TRNA_LIGASE_II"/>
    <property type="match status" value="1"/>
</dbReference>
<dbReference type="GO" id="GO:0006412">
    <property type="term" value="P:translation"/>
    <property type="evidence" value="ECO:0007669"/>
    <property type="project" value="UniProtKB-KW"/>
</dbReference>
<comment type="catalytic activity">
    <reaction evidence="14">
        <text>tRNA(Phe) + L-phenylalanine + ATP = L-phenylalanyl-tRNA(Phe) + AMP + diphosphate + H(+)</text>
        <dbReference type="Rhea" id="RHEA:19413"/>
        <dbReference type="Rhea" id="RHEA-COMP:9668"/>
        <dbReference type="Rhea" id="RHEA-COMP:9699"/>
        <dbReference type="ChEBI" id="CHEBI:15378"/>
        <dbReference type="ChEBI" id="CHEBI:30616"/>
        <dbReference type="ChEBI" id="CHEBI:33019"/>
        <dbReference type="ChEBI" id="CHEBI:58095"/>
        <dbReference type="ChEBI" id="CHEBI:78442"/>
        <dbReference type="ChEBI" id="CHEBI:78531"/>
        <dbReference type="ChEBI" id="CHEBI:456215"/>
        <dbReference type="EC" id="6.1.1.20"/>
    </reaction>
</comment>
<dbReference type="GO" id="GO:0005759">
    <property type="term" value="C:mitochondrial matrix"/>
    <property type="evidence" value="ECO:0007669"/>
    <property type="project" value="UniProtKB-SubCell"/>
</dbReference>
<comment type="subunit">
    <text evidence="3">Monomer.</text>
</comment>
<dbReference type="Gene3D" id="3.30.930.10">
    <property type="entry name" value="Bira Bifunctional Protein, Domain 2"/>
    <property type="match status" value="1"/>
</dbReference>
<evidence type="ECO:0000256" key="15">
    <source>
        <dbReference type="ARBA" id="ARBA00060211"/>
    </source>
</evidence>
<evidence type="ECO:0000256" key="6">
    <source>
        <dbReference type="ARBA" id="ARBA00022741"/>
    </source>
</evidence>
<dbReference type="FunFam" id="3.30.930.10:FF:000041">
    <property type="entry name" value="Phenylalanyl-tRNA synthetase 2, mitochondrial"/>
    <property type="match status" value="1"/>
</dbReference>
<evidence type="ECO:0000256" key="9">
    <source>
        <dbReference type="ARBA" id="ARBA00022946"/>
    </source>
</evidence>
<dbReference type="InterPro" id="IPR045864">
    <property type="entry name" value="aa-tRNA-synth_II/BPL/LPL"/>
</dbReference>
<organism evidence="19 20">
    <name type="scientific">Ranatra chinensis</name>
    <dbReference type="NCBI Taxonomy" id="642074"/>
    <lineage>
        <taxon>Eukaryota</taxon>
        <taxon>Metazoa</taxon>
        <taxon>Ecdysozoa</taxon>
        <taxon>Arthropoda</taxon>
        <taxon>Hexapoda</taxon>
        <taxon>Insecta</taxon>
        <taxon>Pterygota</taxon>
        <taxon>Neoptera</taxon>
        <taxon>Paraneoptera</taxon>
        <taxon>Hemiptera</taxon>
        <taxon>Heteroptera</taxon>
        <taxon>Panheteroptera</taxon>
        <taxon>Nepomorpha</taxon>
        <taxon>Nepidae</taxon>
        <taxon>Ranatrinae</taxon>
        <taxon>Ranatra</taxon>
    </lineage>
</organism>
<reference evidence="19 20" key="1">
    <citation type="submission" date="2024-07" db="EMBL/GenBank/DDBJ databases">
        <title>Chromosome-level genome assembly of the water stick insect Ranatra chinensis (Heteroptera: Nepidae).</title>
        <authorList>
            <person name="Liu X."/>
        </authorList>
    </citation>
    <scope>NUCLEOTIDE SEQUENCE [LARGE SCALE GENOMIC DNA]</scope>
    <source>
        <strain evidence="19">Cailab_2021Rc</strain>
        <tissue evidence="19">Muscle</tissue>
    </source>
</reference>
<dbReference type="PANTHER" id="PTHR11538">
    <property type="entry name" value="PHENYLALANYL-TRNA SYNTHETASE"/>
    <property type="match status" value="1"/>
</dbReference>
<evidence type="ECO:0000256" key="4">
    <source>
        <dbReference type="ARBA" id="ARBA00012814"/>
    </source>
</evidence>
<dbReference type="NCBIfam" id="TIGR00469">
    <property type="entry name" value="pheS_mito"/>
    <property type="match status" value="1"/>
</dbReference>
<dbReference type="SUPFAM" id="SSF55681">
    <property type="entry name" value="Class II aaRS and biotin synthetases"/>
    <property type="match status" value="1"/>
</dbReference>
<evidence type="ECO:0000256" key="11">
    <source>
        <dbReference type="ARBA" id="ARBA00023128"/>
    </source>
</evidence>
<feature type="non-terminal residue" evidence="19">
    <location>
        <position position="1"/>
    </location>
</feature>
<evidence type="ECO:0000313" key="20">
    <source>
        <dbReference type="Proteomes" id="UP001558652"/>
    </source>
</evidence>
<comment type="function">
    <text evidence="15">Is responsible for the charging of tRNA(Phe) with phenylalanine in mitochondrial translation. To a lesser extent, also catalyzes direct attachment of m-Tyr (an oxidized version of Phe) to tRNA(Phe), thereby opening the way for delivery of the misacylated tRNA to the ribosome and incorporation of ROS-damaged amino acid into proteins.</text>
</comment>
<name>A0ABD0Y2Q7_9HEMI</name>
<dbReference type="GO" id="GO:0005524">
    <property type="term" value="F:ATP binding"/>
    <property type="evidence" value="ECO:0007669"/>
    <property type="project" value="UniProtKB-KW"/>
</dbReference>
<dbReference type="InterPro" id="IPR004530">
    <property type="entry name" value="Phe-tRNA-synth_IIc_mito"/>
</dbReference>
<evidence type="ECO:0000256" key="2">
    <source>
        <dbReference type="ARBA" id="ARBA00008226"/>
    </source>
</evidence>
<gene>
    <name evidence="19" type="ORF">AAG570_005389</name>
</gene>
<comment type="caution">
    <text evidence="19">The sequence shown here is derived from an EMBL/GenBank/DDBJ whole genome shotgun (WGS) entry which is preliminary data.</text>
</comment>
<evidence type="ECO:0000256" key="7">
    <source>
        <dbReference type="ARBA" id="ARBA00022840"/>
    </source>
</evidence>
<dbReference type="Proteomes" id="UP001558652">
    <property type="component" value="Unassembled WGS sequence"/>
</dbReference>
<comment type="subcellular location">
    <subcellularLocation>
        <location evidence="1">Mitochondrion matrix</location>
    </subcellularLocation>
</comment>
<dbReference type="InterPro" id="IPR036690">
    <property type="entry name" value="Fdx_antiC-bd_sf"/>
</dbReference>
<keyword evidence="5" id="KW-0436">Ligase</keyword>
<evidence type="ECO:0000256" key="13">
    <source>
        <dbReference type="ARBA" id="ARBA00031194"/>
    </source>
</evidence>
<evidence type="ECO:0000313" key="19">
    <source>
        <dbReference type="EMBL" id="KAL1116920.1"/>
    </source>
</evidence>
<dbReference type="AlphaFoldDB" id="A0ABD0Y2Q7"/>
<evidence type="ECO:0000256" key="1">
    <source>
        <dbReference type="ARBA" id="ARBA00004305"/>
    </source>
</evidence>
<keyword evidence="12" id="KW-0030">Aminoacyl-tRNA synthetase</keyword>
<dbReference type="EMBL" id="JBFDAA010000017">
    <property type="protein sequence ID" value="KAL1116920.1"/>
    <property type="molecule type" value="Genomic_DNA"/>
</dbReference>
<feature type="domain" description="Aminoacyl-transfer RNA synthetases class-II family profile" evidence="17">
    <location>
        <begin position="115"/>
        <end position="289"/>
    </location>
</feature>
<evidence type="ECO:0000256" key="5">
    <source>
        <dbReference type="ARBA" id="ARBA00022598"/>
    </source>
</evidence>
<evidence type="ECO:0000256" key="12">
    <source>
        <dbReference type="ARBA" id="ARBA00023146"/>
    </source>
</evidence>
<dbReference type="SMART" id="SM00896">
    <property type="entry name" value="FDX-ACB"/>
    <property type="match status" value="1"/>
</dbReference>
<evidence type="ECO:0000256" key="16">
    <source>
        <dbReference type="ARBA" id="ARBA00073229"/>
    </source>
</evidence>
<dbReference type="EC" id="6.1.1.20" evidence="4"/>
<keyword evidence="8" id="KW-0648">Protein biosynthesis</keyword>
<dbReference type="PANTHER" id="PTHR11538:SF41">
    <property type="entry name" value="PHENYLALANINE--TRNA LIGASE, MITOCHONDRIAL"/>
    <property type="match status" value="1"/>
</dbReference>
<dbReference type="InterPro" id="IPR005121">
    <property type="entry name" value="Fdx_antiC-bd"/>
</dbReference>
<dbReference type="PROSITE" id="PS51447">
    <property type="entry name" value="FDX_ACB"/>
    <property type="match status" value="1"/>
</dbReference>
<protein>
    <recommendedName>
        <fullName evidence="16">Phenylalanine--tRNA ligase, mitochondrial</fullName>
        <ecNumber evidence="4">6.1.1.20</ecNumber>
    </recommendedName>
    <alternativeName>
        <fullName evidence="13">Phenylalanyl-tRNA synthetase</fullName>
    </alternativeName>
</protein>
<dbReference type="InterPro" id="IPR002319">
    <property type="entry name" value="Phenylalanyl-tRNA_Synthase"/>
</dbReference>
<dbReference type="CDD" id="cd00496">
    <property type="entry name" value="PheRS_alpha_core"/>
    <property type="match status" value="1"/>
</dbReference>
<dbReference type="FunFam" id="3.30.70.380:FF:000002">
    <property type="entry name" value="phenylalanine--tRNA ligase, mitochondrial"/>
    <property type="match status" value="1"/>
</dbReference>
<evidence type="ECO:0000259" key="18">
    <source>
        <dbReference type="PROSITE" id="PS51447"/>
    </source>
</evidence>
<dbReference type="Pfam" id="PF01409">
    <property type="entry name" value="tRNA-synt_2d"/>
    <property type="match status" value="2"/>
</dbReference>
<evidence type="ECO:0000256" key="3">
    <source>
        <dbReference type="ARBA" id="ARBA00011245"/>
    </source>
</evidence>
<dbReference type="Pfam" id="PF03147">
    <property type="entry name" value="FDX-ACB"/>
    <property type="match status" value="1"/>
</dbReference>